<dbReference type="RefSeq" id="WP_125480460.1">
    <property type="nucleotide sequence ID" value="NZ_RSFW01000014.1"/>
</dbReference>
<dbReference type="Proteomes" id="UP000279911">
    <property type="component" value="Unassembled WGS sequence"/>
</dbReference>
<dbReference type="Pfam" id="PF00072">
    <property type="entry name" value="Response_reg"/>
    <property type="match status" value="1"/>
</dbReference>
<dbReference type="SUPFAM" id="SSF46689">
    <property type="entry name" value="Homeodomain-like"/>
    <property type="match status" value="2"/>
</dbReference>
<dbReference type="InterPro" id="IPR020449">
    <property type="entry name" value="Tscrpt_reg_AraC-type_HTH"/>
</dbReference>
<dbReference type="SMART" id="SM00342">
    <property type="entry name" value="HTH_ARAC"/>
    <property type="match status" value="1"/>
</dbReference>
<dbReference type="InterPro" id="IPR009057">
    <property type="entry name" value="Homeodomain-like_sf"/>
</dbReference>
<dbReference type="Gene3D" id="3.40.50.2300">
    <property type="match status" value="1"/>
</dbReference>
<keyword evidence="4" id="KW-0902">Two-component regulatory system</keyword>
<dbReference type="SMART" id="SM00448">
    <property type="entry name" value="REC"/>
    <property type="match status" value="1"/>
</dbReference>
<dbReference type="CDD" id="cd17536">
    <property type="entry name" value="REC_YesN-like"/>
    <property type="match status" value="1"/>
</dbReference>
<keyword evidence="5" id="KW-0805">Transcription regulation</keyword>
<evidence type="ECO:0000256" key="8">
    <source>
        <dbReference type="PROSITE-ProRule" id="PRU00169"/>
    </source>
</evidence>
<dbReference type="Pfam" id="PF17853">
    <property type="entry name" value="GGDEF_2"/>
    <property type="match status" value="1"/>
</dbReference>
<dbReference type="InterPro" id="IPR018060">
    <property type="entry name" value="HTH_AraC"/>
</dbReference>
<dbReference type="InterPro" id="IPR001789">
    <property type="entry name" value="Sig_transdc_resp-reg_receiver"/>
</dbReference>
<organism evidence="11 12">
    <name type="scientific">Mesobacillus subterraneus</name>
    <dbReference type="NCBI Taxonomy" id="285983"/>
    <lineage>
        <taxon>Bacteria</taxon>
        <taxon>Bacillati</taxon>
        <taxon>Bacillota</taxon>
        <taxon>Bacilli</taxon>
        <taxon>Bacillales</taxon>
        <taxon>Bacillaceae</taxon>
        <taxon>Mesobacillus</taxon>
    </lineage>
</organism>
<keyword evidence="2" id="KW-0963">Cytoplasm</keyword>
<dbReference type="InterPro" id="IPR051552">
    <property type="entry name" value="HptR"/>
</dbReference>
<keyword evidence="3 8" id="KW-0597">Phosphoprotein</keyword>
<dbReference type="EMBL" id="RSFW01000014">
    <property type="protein sequence ID" value="RSD26801.1"/>
    <property type="molecule type" value="Genomic_DNA"/>
</dbReference>
<dbReference type="GO" id="GO:0000160">
    <property type="term" value="P:phosphorelay signal transduction system"/>
    <property type="evidence" value="ECO:0007669"/>
    <property type="project" value="UniProtKB-KW"/>
</dbReference>
<evidence type="ECO:0000256" key="7">
    <source>
        <dbReference type="ARBA" id="ARBA00023163"/>
    </source>
</evidence>
<evidence type="ECO:0000256" key="4">
    <source>
        <dbReference type="ARBA" id="ARBA00023012"/>
    </source>
</evidence>
<dbReference type="InterPro" id="IPR018062">
    <property type="entry name" value="HTH_AraC-typ_CS"/>
</dbReference>
<feature type="modified residue" description="4-aspartylphosphate" evidence="8">
    <location>
        <position position="54"/>
    </location>
</feature>
<dbReference type="PRINTS" id="PR00032">
    <property type="entry name" value="HTHARAC"/>
</dbReference>
<dbReference type="SUPFAM" id="SSF52172">
    <property type="entry name" value="CheY-like"/>
    <property type="match status" value="1"/>
</dbReference>
<evidence type="ECO:0000313" key="12">
    <source>
        <dbReference type="Proteomes" id="UP000279911"/>
    </source>
</evidence>
<evidence type="ECO:0000256" key="3">
    <source>
        <dbReference type="ARBA" id="ARBA00022553"/>
    </source>
</evidence>
<dbReference type="PROSITE" id="PS50110">
    <property type="entry name" value="RESPONSE_REGULATORY"/>
    <property type="match status" value="1"/>
</dbReference>
<comment type="caution">
    <text evidence="11">The sequence shown here is derived from an EMBL/GenBank/DDBJ whole genome shotgun (WGS) entry which is preliminary data.</text>
</comment>
<gene>
    <name evidence="11" type="ORF">EJA10_13165</name>
</gene>
<proteinExistence type="predicted"/>
<name>A0A427TRC2_9BACI</name>
<accession>A0A427TRC2</accession>
<feature type="domain" description="Response regulatory" evidence="10">
    <location>
        <begin position="3"/>
        <end position="119"/>
    </location>
</feature>
<feature type="domain" description="HTH araC/xylS-type" evidence="9">
    <location>
        <begin position="402"/>
        <end position="500"/>
    </location>
</feature>
<dbReference type="OrthoDB" id="342399at2"/>
<evidence type="ECO:0000259" key="10">
    <source>
        <dbReference type="PROSITE" id="PS50110"/>
    </source>
</evidence>
<dbReference type="InterPro" id="IPR011006">
    <property type="entry name" value="CheY-like_superfamily"/>
</dbReference>
<dbReference type="PANTHER" id="PTHR42713">
    <property type="entry name" value="HISTIDINE KINASE-RELATED"/>
    <property type="match status" value="1"/>
</dbReference>
<dbReference type="Pfam" id="PF12833">
    <property type="entry name" value="HTH_18"/>
    <property type="match status" value="1"/>
</dbReference>
<sequence>MYKVLIADDEKNIRLGIQAMVKREFPSFETIVAADGKEALEHVGDFKPDIVITDIKMPQLDGIQMIKELQGLDKKPSIVILSGYDDFAYAKEAIKNRVKDYLLKPVNRVELSKTINTIIEELEHKHKIAEQHLEDFRASQLNYILLNPNLREVDLEDLYQKMQMEPYPDGYFVGILHTGGQVEGSDLLANMNQLLSSDKGIIPFIDKDDSVVIISGDPQVFTDVKDYLGRERHIAFSIGVSGRAHGLETLKSTYEQAQAAMKYHFLFPRCKVILFDNVKDKPEVSELPVDIINKLSNMLGTDRDTEIKSNLLRLLDFDYIANNDITYLETLNKEINDIIFKSFFSKLGEESLETFKLLNKMGNIYNFDNFHDYFHALEDLIMRIHEYNKQLKSVYSEQKYMDKAITYIRENYHKDLNLAVVSNYISLNYSYFSHMFKEYTGQNFVDYLKMVRVEGAKQLLKGSDYKVLEISEMVGYKNPKQFARVFREIEGISPKEYRELN</sequence>
<dbReference type="GO" id="GO:0003700">
    <property type="term" value="F:DNA-binding transcription factor activity"/>
    <property type="evidence" value="ECO:0007669"/>
    <property type="project" value="InterPro"/>
</dbReference>
<dbReference type="PROSITE" id="PS00041">
    <property type="entry name" value="HTH_ARAC_FAMILY_1"/>
    <property type="match status" value="1"/>
</dbReference>
<dbReference type="AlphaFoldDB" id="A0A427TRC2"/>
<evidence type="ECO:0000256" key="6">
    <source>
        <dbReference type="ARBA" id="ARBA00023125"/>
    </source>
</evidence>
<reference evidence="12" key="1">
    <citation type="submission" date="2018-12" db="EMBL/GenBank/DDBJ databases">
        <title>Bacillus chawlae sp. nov., Bacillus glennii sp. nov., and Bacillus saganii sp. nov. Isolated from the Vehicle Assembly Building at Kennedy Space Center where the Viking Spacecraft were Assembled.</title>
        <authorList>
            <person name="Seuylemezian A."/>
            <person name="Vaishampayan P."/>
        </authorList>
    </citation>
    <scope>NUCLEOTIDE SEQUENCE [LARGE SCALE GENOMIC DNA]</scope>
    <source>
        <strain evidence="12">DSM 13966</strain>
    </source>
</reference>
<protein>
    <submittedName>
        <fullName evidence="11">Response regulator</fullName>
    </submittedName>
</protein>
<evidence type="ECO:0000256" key="1">
    <source>
        <dbReference type="ARBA" id="ARBA00004496"/>
    </source>
</evidence>
<keyword evidence="7" id="KW-0804">Transcription</keyword>
<dbReference type="PANTHER" id="PTHR42713:SF3">
    <property type="entry name" value="TRANSCRIPTIONAL REGULATORY PROTEIN HPTR"/>
    <property type="match status" value="1"/>
</dbReference>
<evidence type="ECO:0000259" key="9">
    <source>
        <dbReference type="PROSITE" id="PS01124"/>
    </source>
</evidence>
<dbReference type="Gene3D" id="1.10.10.60">
    <property type="entry name" value="Homeodomain-like"/>
    <property type="match status" value="2"/>
</dbReference>
<dbReference type="GO" id="GO:0005737">
    <property type="term" value="C:cytoplasm"/>
    <property type="evidence" value="ECO:0007669"/>
    <property type="project" value="UniProtKB-SubCell"/>
</dbReference>
<evidence type="ECO:0000256" key="5">
    <source>
        <dbReference type="ARBA" id="ARBA00023015"/>
    </source>
</evidence>
<evidence type="ECO:0000313" key="11">
    <source>
        <dbReference type="EMBL" id="RSD26801.1"/>
    </source>
</evidence>
<comment type="subcellular location">
    <subcellularLocation>
        <location evidence="1">Cytoplasm</location>
    </subcellularLocation>
</comment>
<evidence type="ECO:0000256" key="2">
    <source>
        <dbReference type="ARBA" id="ARBA00022490"/>
    </source>
</evidence>
<dbReference type="GO" id="GO:0043565">
    <property type="term" value="F:sequence-specific DNA binding"/>
    <property type="evidence" value="ECO:0007669"/>
    <property type="project" value="InterPro"/>
</dbReference>
<dbReference type="PROSITE" id="PS01124">
    <property type="entry name" value="HTH_ARAC_FAMILY_2"/>
    <property type="match status" value="1"/>
</dbReference>
<dbReference type="InterPro" id="IPR041522">
    <property type="entry name" value="CdaR_GGDEF"/>
</dbReference>
<keyword evidence="6" id="KW-0238">DNA-binding</keyword>